<accession>A0AA39ZZS0</accession>
<reference evidence="1" key="1">
    <citation type="submission" date="2023-06" db="EMBL/GenBank/DDBJ databases">
        <title>Genome-scale phylogeny and comparative genomics of the fungal order Sordariales.</title>
        <authorList>
            <consortium name="Lawrence Berkeley National Laboratory"/>
            <person name="Hensen N."/>
            <person name="Bonometti L."/>
            <person name="Westerberg I."/>
            <person name="Brannstrom I.O."/>
            <person name="Guillou S."/>
            <person name="Cros-Aarteil S."/>
            <person name="Calhoun S."/>
            <person name="Haridas S."/>
            <person name="Kuo A."/>
            <person name="Mondo S."/>
            <person name="Pangilinan J."/>
            <person name="Riley R."/>
            <person name="LaButti K."/>
            <person name="Andreopoulos B."/>
            <person name="Lipzen A."/>
            <person name="Chen C."/>
            <person name="Yanf M."/>
            <person name="Daum C."/>
            <person name="Ng V."/>
            <person name="Clum A."/>
            <person name="Steindorff A."/>
            <person name="Ohm R."/>
            <person name="Martin F."/>
            <person name="Silar P."/>
            <person name="Natvig D."/>
            <person name="Lalanne C."/>
            <person name="Gautier V."/>
            <person name="Ament-velasquez S.L."/>
            <person name="Kruys A."/>
            <person name="Hutchinson M.I."/>
            <person name="Powell A.J."/>
            <person name="Barry K."/>
            <person name="Miller A.N."/>
            <person name="Grigoriev I.V."/>
            <person name="Debuchy R."/>
            <person name="Gladieux P."/>
            <person name="Thoren M.H."/>
            <person name="Johannesson H."/>
        </authorList>
    </citation>
    <scope>NUCLEOTIDE SEQUENCE</scope>
    <source>
        <strain evidence="1">SMH2392-1A</strain>
    </source>
</reference>
<name>A0AA39ZZS0_9PEZI</name>
<evidence type="ECO:0000313" key="1">
    <source>
        <dbReference type="EMBL" id="KAK0706389.1"/>
    </source>
</evidence>
<dbReference type="AlphaFoldDB" id="A0AA39ZZS0"/>
<comment type="caution">
    <text evidence="1">The sequence shown here is derived from an EMBL/GenBank/DDBJ whole genome shotgun (WGS) entry which is preliminary data.</text>
</comment>
<dbReference type="EMBL" id="JAUIRO010000007">
    <property type="protein sequence ID" value="KAK0706389.1"/>
    <property type="molecule type" value="Genomic_DNA"/>
</dbReference>
<dbReference type="RefSeq" id="XP_060291483.1">
    <property type="nucleotide sequence ID" value="XM_060435107.1"/>
</dbReference>
<proteinExistence type="predicted"/>
<dbReference type="Proteomes" id="UP001172101">
    <property type="component" value="Unassembled WGS sequence"/>
</dbReference>
<sequence>MTYDFHDCPRAGSLRWPVKVAGPGRSPIHTPHCGAIRTRDKVKIIRGSRTRYATSLRSGFQLEGHETESETVVKLGDGIQRPKRRRNACLMFWAVFIGHRVSATNKKLGTPSDRLRSDGVQEAFRSTLANGDNLFWWDWCDCPSTHPRGPASTSTSLPRPLAPLGLTPLIQKVLSTFFSRPLALPQRPKHATGTWRGVLSFARGRLLCWSQSLISFEADGDSRAYRFIVIQHSSAAPLLRFPSPPPRDFSVCLSCLACLTIAICPRAALPSVHLGISSPRSR</sequence>
<dbReference type="GeneID" id="85318377"/>
<protein>
    <submittedName>
        <fullName evidence="1">Uncharacterized protein</fullName>
    </submittedName>
</protein>
<organism evidence="1 2">
    <name type="scientific">Lasiosphaeria miniovina</name>
    <dbReference type="NCBI Taxonomy" id="1954250"/>
    <lineage>
        <taxon>Eukaryota</taxon>
        <taxon>Fungi</taxon>
        <taxon>Dikarya</taxon>
        <taxon>Ascomycota</taxon>
        <taxon>Pezizomycotina</taxon>
        <taxon>Sordariomycetes</taxon>
        <taxon>Sordariomycetidae</taxon>
        <taxon>Sordariales</taxon>
        <taxon>Lasiosphaeriaceae</taxon>
        <taxon>Lasiosphaeria</taxon>
    </lineage>
</organism>
<evidence type="ECO:0000313" key="2">
    <source>
        <dbReference type="Proteomes" id="UP001172101"/>
    </source>
</evidence>
<gene>
    <name evidence="1" type="ORF">B0T26DRAFT_450823</name>
</gene>
<keyword evidence="2" id="KW-1185">Reference proteome</keyword>